<evidence type="ECO:0000313" key="3">
    <source>
        <dbReference type="Proteomes" id="UP000218784"/>
    </source>
</evidence>
<evidence type="ECO:0000259" key="1">
    <source>
        <dbReference type="Pfam" id="PF13452"/>
    </source>
</evidence>
<name>A0A2A4I0U8_9SPHN</name>
<accession>A0A2A4I0U8</accession>
<dbReference type="InterPro" id="IPR052741">
    <property type="entry name" value="Mitochondrial_HTD2"/>
</dbReference>
<comment type="caution">
    <text evidence="2">The sequence shown here is derived from an EMBL/GenBank/DDBJ whole genome shotgun (WGS) entry which is preliminary data.</text>
</comment>
<dbReference type="RefSeq" id="WP_096611130.1">
    <property type="nucleotide sequence ID" value="NZ_NWVD01000002.1"/>
</dbReference>
<dbReference type="Proteomes" id="UP000218784">
    <property type="component" value="Unassembled WGS sequence"/>
</dbReference>
<gene>
    <name evidence="2" type="ORF">COA17_06710</name>
</gene>
<feature type="domain" description="FAS1-like dehydratase" evidence="1">
    <location>
        <begin position="50"/>
        <end position="130"/>
    </location>
</feature>
<dbReference type="PANTHER" id="PTHR28152:SF1">
    <property type="entry name" value="HYDROXYACYL-THIOESTER DEHYDRATASE TYPE 2, MITOCHONDRIAL"/>
    <property type="match status" value="1"/>
</dbReference>
<dbReference type="Gene3D" id="3.10.129.10">
    <property type="entry name" value="Hotdog Thioesterase"/>
    <property type="match status" value="2"/>
</dbReference>
<sequence>MEQLRAWIGSEETAHDIVTPSLVEKFRATLGLVDEPGIAPRLIHFCLCQPAAEAAALGPDGHPRRGGFLPPVPLPRRLWAGGDIEFSGDLHIGEAITRRSRVADVVVKQGRSGTLCFVTVDHAINRADGSCAVRDRQTIVYRDAAIAQPPAAPAPAPEGAMVETMTPSPTLLFRYSALTFNAHRIHYDQPYATQVEGYPGLVVHGPLQATLLIDLATRRGGRAPDRFTFRSLSTIFDTDTLRCHAGARDGATMRLWTARPGGPVAMQAEATWND</sequence>
<proteinExistence type="predicted"/>
<dbReference type="SUPFAM" id="SSF54637">
    <property type="entry name" value="Thioesterase/thiol ester dehydrase-isomerase"/>
    <property type="match status" value="1"/>
</dbReference>
<dbReference type="InterPro" id="IPR039569">
    <property type="entry name" value="FAS1-like_DH_region"/>
</dbReference>
<protein>
    <submittedName>
        <fullName evidence="2">Protein dehydratase</fullName>
    </submittedName>
</protein>
<dbReference type="EMBL" id="NWVD01000002">
    <property type="protein sequence ID" value="PCG09555.1"/>
    <property type="molecule type" value="Genomic_DNA"/>
</dbReference>
<reference evidence="2 3" key="1">
    <citation type="submission" date="2017-09" db="EMBL/GenBank/DDBJ databases">
        <title>Sphingomonas ginsenosidimutans KACC 14949, whole genome shotgun sequence.</title>
        <authorList>
            <person name="Feng G."/>
            <person name="Zhu H."/>
        </authorList>
    </citation>
    <scope>NUCLEOTIDE SEQUENCE [LARGE SCALE GENOMIC DNA]</scope>
    <source>
        <strain evidence="2 3">KACC 14949</strain>
    </source>
</reference>
<dbReference type="GO" id="GO:0019171">
    <property type="term" value="F:(3R)-hydroxyacyl-[acyl-carrier-protein] dehydratase activity"/>
    <property type="evidence" value="ECO:0007669"/>
    <property type="project" value="TreeGrafter"/>
</dbReference>
<dbReference type="InterPro" id="IPR029069">
    <property type="entry name" value="HotDog_dom_sf"/>
</dbReference>
<dbReference type="Pfam" id="PF13452">
    <property type="entry name" value="FAS1_DH_region"/>
    <property type="match status" value="1"/>
</dbReference>
<dbReference type="AlphaFoldDB" id="A0A2A4I0U8"/>
<evidence type="ECO:0000313" key="2">
    <source>
        <dbReference type="EMBL" id="PCG09555.1"/>
    </source>
</evidence>
<organism evidence="2 3">
    <name type="scientific">Sphingomonas ginsenosidimutans</name>
    <dbReference type="NCBI Taxonomy" id="862134"/>
    <lineage>
        <taxon>Bacteria</taxon>
        <taxon>Pseudomonadati</taxon>
        <taxon>Pseudomonadota</taxon>
        <taxon>Alphaproteobacteria</taxon>
        <taxon>Sphingomonadales</taxon>
        <taxon>Sphingomonadaceae</taxon>
        <taxon>Sphingomonas</taxon>
    </lineage>
</organism>
<keyword evidence="3" id="KW-1185">Reference proteome</keyword>
<dbReference type="PANTHER" id="PTHR28152">
    <property type="entry name" value="HYDROXYACYL-THIOESTER DEHYDRATASE TYPE 2, MITOCHONDRIAL"/>
    <property type="match status" value="1"/>
</dbReference>